<dbReference type="InterPro" id="IPR029058">
    <property type="entry name" value="AB_hydrolase_fold"/>
</dbReference>
<dbReference type="Gene3D" id="3.40.50.1820">
    <property type="entry name" value="alpha/beta hydrolase"/>
    <property type="match status" value="1"/>
</dbReference>
<name>A0A4P6UHQ6_9BURK</name>
<organism evidence="2 3">
    <name type="scientific">Hylemonella gracilis</name>
    <dbReference type="NCBI Taxonomy" id="80880"/>
    <lineage>
        <taxon>Bacteria</taxon>
        <taxon>Pseudomonadati</taxon>
        <taxon>Pseudomonadota</taxon>
        <taxon>Betaproteobacteria</taxon>
        <taxon>Burkholderiales</taxon>
        <taxon>Comamonadaceae</taxon>
        <taxon>Hylemonella</taxon>
    </lineage>
</organism>
<dbReference type="AlphaFoldDB" id="A0A4P6UHQ6"/>
<reference evidence="2 3" key="1">
    <citation type="submission" date="2018-07" db="EMBL/GenBank/DDBJ databases">
        <title>Exploring interactions and the metabolic potential of the ultra-small soil bacteria Hylemonella gracilis.</title>
        <authorList>
            <person name="Tyc O."/>
            <person name="Kulkarni P."/>
            <person name="Gawehns F."/>
            <person name="Hundscheid M."/>
            <person name="Zweers H."/>
            <person name="Garbeva P."/>
        </authorList>
    </citation>
    <scope>NUCLEOTIDE SEQUENCE [LARGE SCALE GENOMIC DNA]</scope>
    <source>
        <strain evidence="2 3">NS1</strain>
    </source>
</reference>
<gene>
    <name evidence="2" type="ORF">DW355_01205</name>
</gene>
<dbReference type="EMBL" id="CP031395">
    <property type="protein sequence ID" value="QBK03567.1"/>
    <property type="molecule type" value="Genomic_DNA"/>
</dbReference>
<dbReference type="OrthoDB" id="7197847at2"/>
<feature type="signal peptide" evidence="1">
    <location>
        <begin position="1"/>
        <end position="19"/>
    </location>
</feature>
<sequence>MTLAIWRRFALLFALTAWLAGCAQNPNTASNSSEAAPQSAACPKGTPEGARCLRGQDSAGAPYLIVLPAQWNRMLVVHAHGGPVLGEPKASRADEDIDRWAITVRAGYAWAGSVFRQGGVAVRSAAEDTERVRRIFVQYVGQPTRTLLHGQSWGANVAAKTAEMYAGPGMRSPYDAVLLSSGVVAGGTRSYDFRLDLRVLYQHLCNNHPRGDEPQYPLWMGLPVGSTLTPAELNARVEDCLATRKPAAQRTPEQARKLKTIVDVLKIPESSVAGHLAWATWHFQDIVQNRTQGRNPFRNDQVRYQGSADDATLNAAVLRYAADPAAVARFAEDADLTGRIAIPVLTVHGINDPTAFVELESAFRQTMQGAGNGARLVQVYSDHNTHSYLSDPTYVALFDALNRWIDRGEKPTPATVAEGCKRAEAVFGVGCKILVNYQPAPLEARVAPRQ</sequence>
<dbReference type="RefSeq" id="WP_131277281.1">
    <property type="nucleotide sequence ID" value="NZ_CP031395.1"/>
</dbReference>
<evidence type="ECO:0000256" key="1">
    <source>
        <dbReference type="SAM" id="SignalP"/>
    </source>
</evidence>
<keyword evidence="1" id="KW-0732">Signal</keyword>
<dbReference type="KEGG" id="hgr:DW355_01205"/>
<evidence type="ECO:0008006" key="4">
    <source>
        <dbReference type="Google" id="ProtNLM"/>
    </source>
</evidence>
<accession>A0A4P6UHQ6</accession>
<proteinExistence type="predicted"/>
<dbReference type="SUPFAM" id="SSF53474">
    <property type="entry name" value="alpha/beta-Hydrolases"/>
    <property type="match status" value="1"/>
</dbReference>
<dbReference type="PROSITE" id="PS51257">
    <property type="entry name" value="PROKAR_LIPOPROTEIN"/>
    <property type="match status" value="1"/>
</dbReference>
<protein>
    <recommendedName>
        <fullName evidence="4">Alpha/beta hydrolase</fullName>
    </recommendedName>
</protein>
<feature type="chain" id="PRO_5020736180" description="Alpha/beta hydrolase" evidence="1">
    <location>
        <begin position="20"/>
        <end position="450"/>
    </location>
</feature>
<evidence type="ECO:0000313" key="3">
    <source>
        <dbReference type="Proteomes" id="UP000292939"/>
    </source>
</evidence>
<evidence type="ECO:0000313" key="2">
    <source>
        <dbReference type="EMBL" id="QBK03567.1"/>
    </source>
</evidence>
<dbReference type="Proteomes" id="UP000292939">
    <property type="component" value="Chromosome"/>
</dbReference>